<feature type="binding site" evidence="5">
    <location>
        <position position="111"/>
    </location>
    <ligand>
        <name>S-adenosyl-L-methionine</name>
        <dbReference type="ChEBI" id="CHEBI:59789"/>
    </ligand>
</feature>
<dbReference type="EMBL" id="QEIN01000276">
    <property type="protein sequence ID" value="RCV50605.1"/>
    <property type="molecule type" value="Genomic_DNA"/>
</dbReference>
<evidence type="ECO:0000256" key="2">
    <source>
        <dbReference type="ARBA" id="ARBA00022679"/>
    </source>
</evidence>
<dbReference type="NCBIfam" id="NF000499">
    <property type="entry name" value="Erm23S_rRNA_broad"/>
    <property type="match status" value="1"/>
</dbReference>
<dbReference type="GO" id="GO:0003723">
    <property type="term" value="F:RNA binding"/>
    <property type="evidence" value="ECO:0007669"/>
    <property type="project" value="UniProtKB-UniRule"/>
</dbReference>
<keyword evidence="4 5" id="KW-0694">RNA-binding</keyword>
<evidence type="ECO:0000313" key="8">
    <source>
        <dbReference type="EMBL" id="RCV50605.1"/>
    </source>
</evidence>
<dbReference type="CDD" id="cd02440">
    <property type="entry name" value="AdoMet_MTases"/>
    <property type="match status" value="1"/>
</dbReference>
<keyword evidence="1 5" id="KW-0489">Methyltransferase</keyword>
<evidence type="ECO:0000256" key="4">
    <source>
        <dbReference type="ARBA" id="ARBA00022884"/>
    </source>
</evidence>
<evidence type="ECO:0000256" key="3">
    <source>
        <dbReference type="ARBA" id="ARBA00022691"/>
    </source>
</evidence>
<dbReference type="SUPFAM" id="SSF53335">
    <property type="entry name" value="S-adenosyl-L-methionine-dependent methyltransferases"/>
    <property type="match status" value="1"/>
</dbReference>
<name>A0A368SZ80_9ACTN</name>
<dbReference type="InterPro" id="IPR020598">
    <property type="entry name" value="rRNA_Ade_methylase_Trfase_N"/>
</dbReference>
<feature type="binding site" evidence="5">
    <location>
        <position position="63"/>
    </location>
    <ligand>
        <name>S-adenosyl-L-methionine</name>
        <dbReference type="ChEBI" id="CHEBI:59789"/>
    </ligand>
</feature>
<feature type="domain" description="Ribosomal RNA adenine methylase transferase N-terminal" evidence="7">
    <location>
        <begin position="70"/>
        <end position="234"/>
    </location>
</feature>
<protein>
    <recommendedName>
        <fullName evidence="7">Ribosomal RNA adenine methylase transferase N-terminal domain-containing protein</fullName>
    </recommendedName>
</protein>
<dbReference type="Proteomes" id="UP000253318">
    <property type="component" value="Unassembled WGS sequence"/>
</dbReference>
<evidence type="ECO:0000256" key="1">
    <source>
        <dbReference type="ARBA" id="ARBA00022603"/>
    </source>
</evidence>
<feature type="binding site" evidence="5">
    <location>
        <position position="90"/>
    </location>
    <ligand>
        <name>S-adenosyl-L-methionine</name>
        <dbReference type="ChEBI" id="CHEBI:59789"/>
    </ligand>
</feature>
<comment type="caution">
    <text evidence="8">The sequence shown here is derived from an EMBL/GenBank/DDBJ whole genome shotgun (WGS) entry which is preliminary data.</text>
</comment>
<keyword evidence="9" id="KW-1185">Reference proteome</keyword>
<dbReference type="PANTHER" id="PTHR11727">
    <property type="entry name" value="DIMETHYLADENOSINE TRANSFERASE"/>
    <property type="match status" value="1"/>
</dbReference>
<dbReference type="InterPro" id="IPR001737">
    <property type="entry name" value="KsgA/Erm"/>
</dbReference>
<keyword evidence="2 5" id="KW-0808">Transferase</keyword>
<dbReference type="GO" id="GO:0005829">
    <property type="term" value="C:cytosol"/>
    <property type="evidence" value="ECO:0007669"/>
    <property type="project" value="TreeGrafter"/>
</dbReference>
<evidence type="ECO:0000313" key="9">
    <source>
        <dbReference type="Proteomes" id="UP000253318"/>
    </source>
</evidence>
<dbReference type="NCBIfam" id="NF000337">
    <property type="entry name" value="erm_SHROVE"/>
    <property type="match status" value="1"/>
</dbReference>
<comment type="similarity">
    <text evidence="5">Belongs to the class I-like SAM-binding methyltransferase superfamily. rRNA adenine N(6)-methyltransferase family.</text>
</comment>
<keyword evidence="3 5" id="KW-0949">S-adenosyl-L-methionine</keyword>
<feature type="region of interest" description="Disordered" evidence="6">
    <location>
        <begin position="1"/>
        <end position="36"/>
    </location>
</feature>
<feature type="binding site" evidence="5">
    <location>
        <position position="152"/>
    </location>
    <ligand>
        <name>S-adenosyl-L-methionine</name>
        <dbReference type="ChEBI" id="CHEBI:59789"/>
    </ligand>
</feature>
<dbReference type="AlphaFoldDB" id="A0A368SZ80"/>
<dbReference type="Gene3D" id="3.40.50.150">
    <property type="entry name" value="Vaccinia Virus protein VP39"/>
    <property type="match status" value="1"/>
</dbReference>
<dbReference type="InterPro" id="IPR029063">
    <property type="entry name" value="SAM-dependent_MTases_sf"/>
</dbReference>
<dbReference type="OrthoDB" id="3616874at2"/>
<feature type="binding site" evidence="5">
    <location>
        <position position="136"/>
    </location>
    <ligand>
        <name>S-adenosyl-L-methionine</name>
        <dbReference type="ChEBI" id="CHEBI:59789"/>
    </ligand>
</feature>
<proteinExistence type="inferred from homology"/>
<dbReference type="SMART" id="SM00650">
    <property type="entry name" value="rADc"/>
    <property type="match status" value="1"/>
</dbReference>
<sequence length="310" mass="33927">MTIRADAHSSSPLSSPHRGAAWCAAPRRPPAVRRPSGRLESDIAVASDRRNGRARARMRLSQNFLTDPAVARRVVRVSGVGPADLVVEVGAGEGMLTRPLAATCGRLVGYEIDPRFAARLAARFRDRGDVRIVGGDFLAATPPREPFAVVGNIPYAITAGIVDWCLRAPSLTSATLLTQLEYARKRTGGFGRWSRLTVRTWPGVEWTMAGRVPRDRFHPVPRTDSAILRLRRRRVPLLPAGSLAAYRRLVDLGFTGVGGSLHASLRREYRTDRLGVAFRSAGLPREAVVAHVRPDAWVTLFAVLHGIDRT</sequence>
<dbReference type="GO" id="GO:0000179">
    <property type="term" value="F:rRNA (adenine-N6,N6-)-dimethyltransferase activity"/>
    <property type="evidence" value="ECO:0007669"/>
    <property type="project" value="UniProtKB-UniRule"/>
</dbReference>
<organism evidence="8 9">
    <name type="scientific">Marinitenerispora sediminis</name>
    <dbReference type="NCBI Taxonomy" id="1931232"/>
    <lineage>
        <taxon>Bacteria</taxon>
        <taxon>Bacillati</taxon>
        <taxon>Actinomycetota</taxon>
        <taxon>Actinomycetes</taxon>
        <taxon>Streptosporangiales</taxon>
        <taxon>Nocardiopsidaceae</taxon>
        <taxon>Marinitenerispora</taxon>
    </lineage>
</organism>
<evidence type="ECO:0000256" key="5">
    <source>
        <dbReference type="PROSITE-ProRule" id="PRU01026"/>
    </source>
</evidence>
<feature type="binding site" evidence="5">
    <location>
        <position position="65"/>
    </location>
    <ligand>
        <name>S-adenosyl-L-methionine</name>
        <dbReference type="ChEBI" id="CHEBI:59789"/>
    </ligand>
</feature>
<evidence type="ECO:0000256" key="6">
    <source>
        <dbReference type="SAM" id="MobiDB-lite"/>
    </source>
</evidence>
<reference evidence="8 9" key="1">
    <citation type="submission" date="2018-04" db="EMBL/GenBank/DDBJ databases">
        <title>Novel actinobacteria from marine sediment.</title>
        <authorList>
            <person name="Ng Z.Y."/>
            <person name="Tan G.Y.A."/>
        </authorList>
    </citation>
    <scope>NUCLEOTIDE SEQUENCE [LARGE SCALE GENOMIC DNA]</scope>
    <source>
        <strain evidence="8 9">TPS81</strain>
    </source>
</reference>
<accession>A0A368SZ80</accession>
<dbReference type="Pfam" id="PF00398">
    <property type="entry name" value="RrnaAD"/>
    <property type="match status" value="1"/>
</dbReference>
<dbReference type="PANTHER" id="PTHR11727:SF7">
    <property type="entry name" value="DIMETHYLADENOSINE TRANSFERASE-RELATED"/>
    <property type="match status" value="1"/>
</dbReference>
<evidence type="ECO:0000259" key="7">
    <source>
        <dbReference type="SMART" id="SM00650"/>
    </source>
</evidence>
<dbReference type="InterPro" id="IPR020596">
    <property type="entry name" value="rRNA_Ade_Mease_Trfase_CS"/>
</dbReference>
<gene>
    <name evidence="8" type="ORF">DEF24_24030</name>
</gene>
<dbReference type="PROSITE" id="PS51689">
    <property type="entry name" value="SAM_RNA_A_N6_MT"/>
    <property type="match status" value="1"/>
</dbReference>
<dbReference type="PROSITE" id="PS01131">
    <property type="entry name" value="RRNA_A_DIMETH"/>
    <property type="match status" value="1"/>
</dbReference>